<protein>
    <submittedName>
        <fullName evidence="2">Uncharacterized protein</fullName>
    </submittedName>
</protein>
<sequence length="164" mass="17336">MDLYSVNGLPLHVLLVHLVVVLVPVTALAVLLAAVFPGVRRRLGIVLPALGLAVIVLVPLTSQAGAWLQARVAPTPLIGVHAGLGGALWPWTLSLGLLGVLVWLWHTVQDRRRRARPGTGPRVVSVLLVLLALGLGGVATWQTVLVGESGSRAIWQGSFSETPR</sequence>
<keyword evidence="1" id="KW-0472">Membrane</keyword>
<feature type="transmembrane region" description="Helical" evidence="1">
    <location>
        <begin position="120"/>
        <end position="141"/>
    </location>
</feature>
<accession>A0A4R8WC60</accession>
<dbReference type="AlphaFoldDB" id="A0A4R8WC60"/>
<keyword evidence="1" id="KW-1133">Transmembrane helix</keyword>
<dbReference type="EMBL" id="SOFM01000009">
    <property type="protein sequence ID" value="TFC06843.1"/>
    <property type="molecule type" value="Genomic_DNA"/>
</dbReference>
<proteinExistence type="predicted"/>
<keyword evidence="1" id="KW-0812">Transmembrane</keyword>
<evidence type="ECO:0000313" key="2">
    <source>
        <dbReference type="EMBL" id="TFC06843.1"/>
    </source>
</evidence>
<dbReference type="RefSeq" id="WP_134507176.1">
    <property type="nucleotide sequence ID" value="NZ_SOFM01000009.1"/>
</dbReference>
<gene>
    <name evidence="2" type="ORF">E3O32_03860</name>
</gene>
<evidence type="ECO:0000256" key="1">
    <source>
        <dbReference type="SAM" id="Phobius"/>
    </source>
</evidence>
<feature type="transmembrane region" description="Helical" evidence="1">
    <location>
        <begin position="43"/>
        <end position="68"/>
    </location>
</feature>
<name>A0A4R8WC60_9MICO</name>
<comment type="caution">
    <text evidence="2">The sequence shown here is derived from an EMBL/GenBank/DDBJ whole genome shotgun (WGS) entry which is preliminary data.</text>
</comment>
<evidence type="ECO:0000313" key="3">
    <source>
        <dbReference type="Proteomes" id="UP000297643"/>
    </source>
</evidence>
<keyword evidence="3" id="KW-1185">Reference proteome</keyword>
<dbReference type="Proteomes" id="UP000297643">
    <property type="component" value="Unassembled WGS sequence"/>
</dbReference>
<reference evidence="2 3" key="1">
    <citation type="submission" date="2019-03" db="EMBL/GenBank/DDBJ databases">
        <title>Genomics of glacier-inhabiting Cryobacterium strains.</title>
        <authorList>
            <person name="Liu Q."/>
            <person name="Xin Y.-H."/>
        </authorList>
    </citation>
    <scope>NUCLEOTIDE SEQUENCE [LARGE SCALE GENOMIC DNA]</scope>
    <source>
        <strain evidence="2 3">RHLT2-21</strain>
    </source>
</reference>
<feature type="transmembrane region" description="Helical" evidence="1">
    <location>
        <begin position="12"/>
        <end position="36"/>
    </location>
</feature>
<feature type="transmembrane region" description="Helical" evidence="1">
    <location>
        <begin position="88"/>
        <end position="108"/>
    </location>
</feature>
<organism evidence="2 3">
    <name type="scientific">Cryobacterium mannosilyticum</name>
    <dbReference type="NCBI Taxonomy" id="1259190"/>
    <lineage>
        <taxon>Bacteria</taxon>
        <taxon>Bacillati</taxon>
        <taxon>Actinomycetota</taxon>
        <taxon>Actinomycetes</taxon>
        <taxon>Micrococcales</taxon>
        <taxon>Microbacteriaceae</taxon>
        <taxon>Cryobacterium</taxon>
    </lineage>
</organism>